<dbReference type="InParanoid" id="A0A163JG16"/>
<dbReference type="Proteomes" id="UP000078561">
    <property type="component" value="Unassembled WGS sequence"/>
</dbReference>
<sequence length="67" mass="7621">MRNSKIGYPSWLCKPGQLIAKMYNWKSNVCKGCPPTGFHTPPCVDEAIGQDLAQQRMSEIARRLERI</sequence>
<protein>
    <submittedName>
        <fullName evidence="1">Uncharacterized protein</fullName>
    </submittedName>
</protein>
<gene>
    <name evidence="1" type="primary">ABSGL_06868.1 scaffold 8678</name>
</gene>
<dbReference type="AlphaFoldDB" id="A0A163JG16"/>
<organism evidence="1">
    <name type="scientific">Absidia glauca</name>
    <name type="common">Pin mould</name>
    <dbReference type="NCBI Taxonomy" id="4829"/>
    <lineage>
        <taxon>Eukaryota</taxon>
        <taxon>Fungi</taxon>
        <taxon>Fungi incertae sedis</taxon>
        <taxon>Mucoromycota</taxon>
        <taxon>Mucoromycotina</taxon>
        <taxon>Mucoromycetes</taxon>
        <taxon>Mucorales</taxon>
        <taxon>Cunninghamellaceae</taxon>
        <taxon>Absidia</taxon>
    </lineage>
</organism>
<dbReference type="EMBL" id="LT553503">
    <property type="protein sequence ID" value="SAM01131.1"/>
    <property type="molecule type" value="Genomic_DNA"/>
</dbReference>
<reference evidence="1" key="1">
    <citation type="submission" date="2016-04" db="EMBL/GenBank/DDBJ databases">
        <authorList>
            <person name="Evans L.H."/>
            <person name="Alamgir A."/>
            <person name="Owens N."/>
            <person name="Weber N.D."/>
            <person name="Virtaneva K."/>
            <person name="Barbian K."/>
            <person name="Babar A."/>
            <person name="Rosenke K."/>
        </authorList>
    </citation>
    <scope>NUCLEOTIDE SEQUENCE [LARGE SCALE GENOMIC DNA]</scope>
    <source>
        <strain evidence="1">CBS 101.48</strain>
    </source>
</reference>
<evidence type="ECO:0000313" key="1">
    <source>
        <dbReference type="EMBL" id="SAM01131.1"/>
    </source>
</evidence>
<evidence type="ECO:0000313" key="2">
    <source>
        <dbReference type="Proteomes" id="UP000078561"/>
    </source>
</evidence>
<accession>A0A163JG16</accession>
<name>A0A163JG16_ABSGL</name>
<keyword evidence="2" id="KW-1185">Reference proteome</keyword>
<proteinExistence type="predicted"/>